<feature type="non-terminal residue" evidence="2">
    <location>
        <position position="62"/>
    </location>
</feature>
<gene>
    <name evidence="2" type="ORF">LARSCL_LOCUS1152</name>
</gene>
<organism evidence="2 3">
    <name type="scientific">Larinioides sclopetarius</name>
    <dbReference type="NCBI Taxonomy" id="280406"/>
    <lineage>
        <taxon>Eukaryota</taxon>
        <taxon>Metazoa</taxon>
        <taxon>Ecdysozoa</taxon>
        <taxon>Arthropoda</taxon>
        <taxon>Chelicerata</taxon>
        <taxon>Arachnida</taxon>
        <taxon>Araneae</taxon>
        <taxon>Araneomorphae</taxon>
        <taxon>Entelegynae</taxon>
        <taxon>Araneoidea</taxon>
        <taxon>Araneidae</taxon>
        <taxon>Larinioides</taxon>
    </lineage>
</organism>
<comment type="caution">
    <text evidence="2">The sequence shown here is derived from an EMBL/GenBank/DDBJ whole genome shotgun (WGS) entry which is preliminary data.</text>
</comment>
<keyword evidence="3" id="KW-1185">Reference proteome</keyword>
<protein>
    <submittedName>
        <fullName evidence="2">Uncharacterized protein</fullName>
    </submittedName>
</protein>
<evidence type="ECO:0000313" key="3">
    <source>
        <dbReference type="Proteomes" id="UP001497382"/>
    </source>
</evidence>
<proteinExistence type="predicted"/>
<evidence type="ECO:0000256" key="1">
    <source>
        <dbReference type="SAM" id="MobiDB-lite"/>
    </source>
</evidence>
<name>A0AAV1YUM9_9ARAC</name>
<feature type="region of interest" description="Disordered" evidence="1">
    <location>
        <begin position="1"/>
        <end position="32"/>
    </location>
</feature>
<accession>A0AAV1YUM9</accession>
<dbReference type="Proteomes" id="UP001497382">
    <property type="component" value="Unassembled WGS sequence"/>
</dbReference>
<evidence type="ECO:0000313" key="2">
    <source>
        <dbReference type="EMBL" id="CAL1262711.1"/>
    </source>
</evidence>
<dbReference type="EMBL" id="CAXIEN010000006">
    <property type="protein sequence ID" value="CAL1262711.1"/>
    <property type="molecule type" value="Genomic_DNA"/>
</dbReference>
<sequence>MTAPDRWSDNMVHNHSAARRFSGTGHSKKSSATRFLDASPFEPISELEHVLHLTAATTLLMT</sequence>
<reference evidence="2 3" key="1">
    <citation type="submission" date="2024-04" db="EMBL/GenBank/DDBJ databases">
        <authorList>
            <person name="Rising A."/>
            <person name="Reimegard J."/>
            <person name="Sonavane S."/>
            <person name="Akerstrom W."/>
            <person name="Nylinder S."/>
            <person name="Hedman E."/>
            <person name="Kallberg Y."/>
        </authorList>
    </citation>
    <scope>NUCLEOTIDE SEQUENCE [LARGE SCALE GENOMIC DNA]</scope>
</reference>
<dbReference type="AlphaFoldDB" id="A0AAV1YUM9"/>